<comment type="caution">
    <text evidence="2">The sequence shown here is derived from an EMBL/GenBank/DDBJ whole genome shotgun (WGS) entry which is preliminary data.</text>
</comment>
<protein>
    <submittedName>
        <fullName evidence="2">Uncharacterized protein</fullName>
    </submittedName>
</protein>
<evidence type="ECO:0000313" key="3">
    <source>
        <dbReference type="Proteomes" id="UP001151760"/>
    </source>
</evidence>
<feature type="region of interest" description="Disordered" evidence="1">
    <location>
        <begin position="1"/>
        <end position="26"/>
    </location>
</feature>
<evidence type="ECO:0000256" key="1">
    <source>
        <dbReference type="SAM" id="MobiDB-lite"/>
    </source>
</evidence>
<reference evidence="2" key="2">
    <citation type="submission" date="2022-01" db="EMBL/GenBank/DDBJ databases">
        <authorList>
            <person name="Yamashiro T."/>
            <person name="Shiraishi A."/>
            <person name="Satake H."/>
            <person name="Nakayama K."/>
        </authorList>
    </citation>
    <scope>NUCLEOTIDE SEQUENCE</scope>
</reference>
<proteinExistence type="predicted"/>
<sequence>MLATTPATTLPSADEQNMKTPKRMTSSMPYTLQQRRRYTIAFDTCNYKLIRYRSILLKESVPGFYWIYNIVWAEIGAKSGMKGGCLGAEMGMTGRGFGAEFVAKTSGLGRRNRS</sequence>
<reference evidence="2" key="1">
    <citation type="journal article" date="2022" name="Int. J. Mol. Sci.">
        <title>Draft Genome of Tanacetum Coccineum: Genomic Comparison of Closely Related Tanacetum-Family Plants.</title>
        <authorList>
            <person name="Yamashiro T."/>
            <person name="Shiraishi A."/>
            <person name="Nakayama K."/>
            <person name="Satake H."/>
        </authorList>
    </citation>
    <scope>NUCLEOTIDE SEQUENCE</scope>
</reference>
<name>A0ABQ4YZ53_9ASTR</name>
<feature type="compositionally biased region" description="Low complexity" evidence="1">
    <location>
        <begin position="1"/>
        <end position="11"/>
    </location>
</feature>
<gene>
    <name evidence="2" type="ORF">Tco_0749670</name>
</gene>
<organism evidence="2 3">
    <name type="scientific">Tanacetum coccineum</name>
    <dbReference type="NCBI Taxonomy" id="301880"/>
    <lineage>
        <taxon>Eukaryota</taxon>
        <taxon>Viridiplantae</taxon>
        <taxon>Streptophyta</taxon>
        <taxon>Embryophyta</taxon>
        <taxon>Tracheophyta</taxon>
        <taxon>Spermatophyta</taxon>
        <taxon>Magnoliopsida</taxon>
        <taxon>eudicotyledons</taxon>
        <taxon>Gunneridae</taxon>
        <taxon>Pentapetalae</taxon>
        <taxon>asterids</taxon>
        <taxon>campanulids</taxon>
        <taxon>Asterales</taxon>
        <taxon>Asteraceae</taxon>
        <taxon>Asteroideae</taxon>
        <taxon>Anthemideae</taxon>
        <taxon>Anthemidinae</taxon>
        <taxon>Tanacetum</taxon>
    </lineage>
</organism>
<feature type="compositionally biased region" description="Polar residues" evidence="1">
    <location>
        <begin position="14"/>
        <end position="26"/>
    </location>
</feature>
<keyword evidence="3" id="KW-1185">Reference proteome</keyword>
<evidence type="ECO:0000313" key="2">
    <source>
        <dbReference type="EMBL" id="GJS83129.1"/>
    </source>
</evidence>
<dbReference type="EMBL" id="BQNB010010877">
    <property type="protein sequence ID" value="GJS83129.1"/>
    <property type="molecule type" value="Genomic_DNA"/>
</dbReference>
<accession>A0ABQ4YZ53</accession>
<dbReference type="Proteomes" id="UP001151760">
    <property type="component" value="Unassembled WGS sequence"/>
</dbReference>